<evidence type="ECO:0000313" key="5">
    <source>
        <dbReference type="Proteomes" id="UP000522313"/>
    </source>
</evidence>
<dbReference type="Gene3D" id="1.10.3410.10">
    <property type="entry name" value="putative deoxyguanosinetriphosphate triphosphohydrolase like domain"/>
    <property type="match status" value="1"/>
</dbReference>
<dbReference type="InterPro" id="IPR003607">
    <property type="entry name" value="HD/PDEase_dom"/>
</dbReference>
<feature type="region of interest" description="Disordered" evidence="2">
    <location>
        <begin position="1"/>
        <end position="31"/>
    </location>
</feature>
<accession>A0A7X0MNP9</accession>
<comment type="caution">
    <text evidence="4">The sequence shown here is derived from an EMBL/GenBank/DDBJ whole genome shotgun (WGS) entry which is preliminary data.</text>
</comment>
<dbReference type="Proteomes" id="UP000522313">
    <property type="component" value="Unassembled WGS sequence"/>
</dbReference>
<dbReference type="NCBIfam" id="TIGR01353">
    <property type="entry name" value="dGTP_triPase"/>
    <property type="match status" value="1"/>
</dbReference>
<evidence type="ECO:0000256" key="1">
    <source>
        <dbReference type="ARBA" id="ARBA00022801"/>
    </source>
</evidence>
<reference evidence="4 5" key="1">
    <citation type="submission" date="2020-08" db="EMBL/GenBank/DDBJ databases">
        <title>The Agave Microbiome: Exploring the role of microbial communities in plant adaptations to desert environments.</title>
        <authorList>
            <person name="Partida-Martinez L.P."/>
        </authorList>
    </citation>
    <scope>NUCLEOTIDE SEQUENCE [LARGE SCALE GENOMIC DNA]</scope>
    <source>
        <strain evidence="4 5">AS3.13</strain>
    </source>
</reference>
<feature type="compositionally biased region" description="Basic and acidic residues" evidence="2">
    <location>
        <begin position="1"/>
        <end position="12"/>
    </location>
</feature>
<evidence type="ECO:0000256" key="2">
    <source>
        <dbReference type="SAM" id="MobiDB-lite"/>
    </source>
</evidence>
<organism evidence="4 5">
    <name type="scientific">Sphingomonas endophytica</name>
    <dbReference type="NCBI Taxonomy" id="869719"/>
    <lineage>
        <taxon>Bacteria</taxon>
        <taxon>Pseudomonadati</taxon>
        <taxon>Pseudomonadota</taxon>
        <taxon>Alphaproteobacteria</taxon>
        <taxon>Sphingomonadales</taxon>
        <taxon>Sphingomonadaceae</taxon>
        <taxon>Sphingomonas</taxon>
    </lineage>
</organism>
<dbReference type="SMART" id="SM00471">
    <property type="entry name" value="HDc"/>
    <property type="match status" value="1"/>
</dbReference>
<keyword evidence="1 4" id="KW-0378">Hydrolase</keyword>
<dbReference type="Gene3D" id="1.10.3550.10">
    <property type="entry name" value="eoxyguanosinetriphosphate triphosphohydrolase domain-like"/>
    <property type="match status" value="1"/>
</dbReference>
<gene>
    <name evidence="4" type="ORF">F4693_000658</name>
</gene>
<protein>
    <submittedName>
        <fullName evidence="4">dGTPase</fullName>
        <ecNumber evidence="4">3.1.5.1</ecNumber>
    </submittedName>
</protein>
<proteinExistence type="predicted"/>
<feature type="domain" description="HD/PDEase" evidence="3">
    <location>
        <begin position="63"/>
        <end position="271"/>
    </location>
</feature>
<dbReference type="Gene3D" id="1.10.3210.10">
    <property type="entry name" value="Hypothetical protein af1432"/>
    <property type="match status" value="1"/>
</dbReference>
<evidence type="ECO:0000313" key="4">
    <source>
        <dbReference type="EMBL" id="MBB6503703.1"/>
    </source>
</evidence>
<dbReference type="InterPro" id="IPR027432">
    <property type="entry name" value="dGTP_triphosphohydrolase_C"/>
</dbReference>
<dbReference type="GO" id="GO:0008832">
    <property type="term" value="F:dGTPase activity"/>
    <property type="evidence" value="ECO:0007669"/>
    <property type="project" value="UniProtKB-EC"/>
</dbReference>
<dbReference type="InterPro" id="IPR023293">
    <property type="entry name" value="dGTP_triP_hydro_central_sf"/>
</dbReference>
<reference evidence="4 5" key="2">
    <citation type="submission" date="2020-08" db="EMBL/GenBank/DDBJ databases">
        <authorList>
            <person name="Partida-Martinez L."/>
            <person name="Huntemann M."/>
            <person name="Clum A."/>
            <person name="Wang J."/>
            <person name="Palaniappan K."/>
            <person name="Ritter S."/>
            <person name="Chen I.-M."/>
            <person name="Stamatis D."/>
            <person name="Reddy T."/>
            <person name="O'Malley R."/>
            <person name="Daum C."/>
            <person name="Shapiro N."/>
            <person name="Ivanova N."/>
            <person name="Kyrpides N."/>
            <person name="Woyke T."/>
        </authorList>
    </citation>
    <scope>NUCLEOTIDE SEQUENCE [LARGE SCALE GENOMIC DNA]</scope>
    <source>
        <strain evidence="4 5">AS3.13</strain>
    </source>
</reference>
<dbReference type="AlphaFoldDB" id="A0A7X0MNP9"/>
<evidence type="ECO:0000259" key="3">
    <source>
        <dbReference type="SMART" id="SM00471"/>
    </source>
</evidence>
<dbReference type="RefSeq" id="WP_184504122.1">
    <property type="nucleotide sequence ID" value="NZ_JACHBT010000003.1"/>
</dbReference>
<dbReference type="EMBL" id="JACHBT010000003">
    <property type="protein sequence ID" value="MBB6503703.1"/>
    <property type="molecule type" value="Genomic_DNA"/>
</dbReference>
<dbReference type="SUPFAM" id="SSF109604">
    <property type="entry name" value="HD-domain/PDEase-like"/>
    <property type="match status" value="1"/>
</dbReference>
<dbReference type="InterPro" id="IPR006261">
    <property type="entry name" value="dGTPase"/>
</dbReference>
<sequence>MEKATSTRDSPHSPKAVASASPEGRTPDARLPFERDFDRLLFSAPVRRMADKTQVFPLEQHDSVRNRLTHSHEVSNLARSLGNDVVRNTPTLMTSRPEENAAIPVILGAVGLSHDVGNPPFGHQGEKAIGEWFSDRRQWIFDRQTVAEDAKHVDTAAPYSTEFTDFEGNAQSLRLLTKLQVSRDGYGLDLTLATLAASMKYTVGAKGVSTDKTSRTAANKKYGFFASEAQLFERVKTHTGLLDLRRHPLTWLMEAADDIAYSVLDVEDSIEKGLVSFREVKEMLHRQHEKGPADGKDPVIGRVLAALDNAVERVQARNISASEEDDVYVQILRASAISELVGAAGATFRSSWPAIALYEHTESIIESSAGAALAKALQDFAREKAFNNAGVLALELSGRRAVLDLMGWFWQGISQRENFNDPGSRRTNHFANLAYRRISENYRRVFENDEPRDGEGQRLSIRYRELRLLTDMISGMTDGYAMQTHAELGRIHAEYAGK</sequence>
<dbReference type="EC" id="3.1.5.1" evidence="4"/>
<name>A0A7X0MNP9_9SPHN</name>